<evidence type="ECO:0000313" key="1">
    <source>
        <dbReference type="EMBL" id="RKS86890.1"/>
    </source>
</evidence>
<dbReference type="Proteomes" id="UP000278542">
    <property type="component" value="Unassembled WGS sequence"/>
</dbReference>
<reference evidence="1 2" key="1">
    <citation type="submission" date="2018-10" db="EMBL/GenBank/DDBJ databases">
        <title>Genomic Encyclopedia of Type Strains, Phase IV (KMG-IV): sequencing the most valuable type-strain genomes for metagenomic binning, comparative biology and taxonomic classification.</title>
        <authorList>
            <person name="Goeker M."/>
        </authorList>
    </citation>
    <scope>NUCLEOTIDE SEQUENCE [LARGE SCALE GENOMIC DNA]</scope>
    <source>
        <strain evidence="1 2">DSM 22228</strain>
    </source>
</reference>
<dbReference type="NCBIfam" id="TIGR02681">
    <property type="entry name" value="phage_pRha"/>
    <property type="match status" value="1"/>
</dbReference>
<protein>
    <submittedName>
        <fullName evidence="1">Rha family phage regulatory protein</fullName>
    </submittedName>
</protein>
<dbReference type="EMBL" id="RBWY01000001">
    <property type="protein sequence ID" value="RKS86890.1"/>
    <property type="molecule type" value="Genomic_DNA"/>
</dbReference>
<comment type="caution">
    <text evidence="1">The sequence shown here is derived from an EMBL/GenBank/DDBJ whole genome shotgun (WGS) entry which is preliminary data.</text>
</comment>
<sequence>MTKLINMDSVLSNLSNNNLSMPDVIIVGIEPVTRSQAIATYFNKDHDKVVKRIENLDCSAQFLTRNFRQVKYNHRGNNYISYQVTKDGFIFLTMGFTGKKAATFKENYINQFNSMAEWIAERADAKDEQKNMTESLKGYINRTGDHQHGFAYGNECRYLNKLVLGSDPSKWAKLHSIDKKEIRNNMTAEQLALLTYLENRNCALLDLDTPTAERKFKLNKLSNRYLIKQLEKVA</sequence>
<dbReference type="Pfam" id="PF09669">
    <property type="entry name" value="Phage_pRha"/>
    <property type="match status" value="1"/>
</dbReference>
<dbReference type="RefSeq" id="WP_211324571.1">
    <property type="nucleotide sequence ID" value="NZ_RBWY01000001.1"/>
</dbReference>
<dbReference type="InterPro" id="IPR014054">
    <property type="entry name" value="Phage_regulatory_Rha"/>
</dbReference>
<dbReference type="AlphaFoldDB" id="A0A495RHV8"/>
<name>A0A495RHV8_9GAMM</name>
<gene>
    <name evidence="1" type="ORF">DES39_0094</name>
</gene>
<keyword evidence="2" id="KW-1185">Reference proteome</keyword>
<accession>A0A495RHV8</accession>
<evidence type="ECO:0000313" key="2">
    <source>
        <dbReference type="Proteomes" id="UP000278542"/>
    </source>
</evidence>
<proteinExistence type="predicted"/>
<organism evidence="1 2">
    <name type="scientific">Orbus hercynius</name>
    <dbReference type="NCBI Taxonomy" id="593135"/>
    <lineage>
        <taxon>Bacteria</taxon>
        <taxon>Pseudomonadati</taxon>
        <taxon>Pseudomonadota</taxon>
        <taxon>Gammaproteobacteria</taxon>
        <taxon>Orbales</taxon>
        <taxon>Orbaceae</taxon>
        <taxon>Orbus</taxon>
    </lineage>
</organism>